<feature type="domain" description="Thioredoxin" evidence="1">
    <location>
        <begin position="228"/>
        <end position="366"/>
    </location>
</feature>
<gene>
    <name evidence="2" type="ORF">CA13_10760</name>
</gene>
<organism evidence="2 3">
    <name type="scientific">Novipirellula herctigrandis</name>
    <dbReference type="NCBI Taxonomy" id="2527986"/>
    <lineage>
        <taxon>Bacteria</taxon>
        <taxon>Pseudomonadati</taxon>
        <taxon>Planctomycetota</taxon>
        <taxon>Planctomycetia</taxon>
        <taxon>Pirellulales</taxon>
        <taxon>Pirellulaceae</taxon>
        <taxon>Novipirellula</taxon>
    </lineage>
</organism>
<name>A0A5C5YXR1_9BACT</name>
<proteinExistence type="predicted"/>
<dbReference type="Gene3D" id="3.40.30.10">
    <property type="entry name" value="Glutaredoxin"/>
    <property type="match status" value="1"/>
</dbReference>
<dbReference type="EMBL" id="SJPJ01000001">
    <property type="protein sequence ID" value="TWT79670.1"/>
    <property type="molecule type" value="Genomic_DNA"/>
</dbReference>
<evidence type="ECO:0000259" key="1">
    <source>
        <dbReference type="PROSITE" id="PS51352"/>
    </source>
</evidence>
<dbReference type="Pfam" id="PF00578">
    <property type="entry name" value="AhpC-TSA"/>
    <property type="match status" value="1"/>
</dbReference>
<evidence type="ECO:0000313" key="2">
    <source>
        <dbReference type="EMBL" id="TWT79670.1"/>
    </source>
</evidence>
<dbReference type="InterPro" id="IPR050553">
    <property type="entry name" value="Thioredoxin_ResA/DsbE_sf"/>
</dbReference>
<dbReference type="InterPro" id="IPR036249">
    <property type="entry name" value="Thioredoxin-like_sf"/>
</dbReference>
<dbReference type="Proteomes" id="UP000315010">
    <property type="component" value="Unassembled WGS sequence"/>
</dbReference>
<dbReference type="SUPFAM" id="SSF52833">
    <property type="entry name" value="Thioredoxin-like"/>
    <property type="match status" value="1"/>
</dbReference>
<dbReference type="PANTHER" id="PTHR42852">
    <property type="entry name" value="THIOL:DISULFIDE INTERCHANGE PROTEIN DSBE"/>
    <property type="match status" value="1"/>
</dbReference>
<sequence length="379" mass="41940">MASFAVDGLSPKHLDALLRFEKDHPSTHLGLMALRKIILLSGRCGFPSSDVAKAKSEALRRLPAYASPPILAEVISHLADSGFVMTGYVDREVSNCLRAIMRSPAAKPNVLAAAKLKLCDWILSFDTFVQHREKIKQRLEELKNGSDAESIMSVKEIEFFLPALPTDTEYQAWKSEANLLLAALSLEDPSFRIPVVRAARFPNSVRIDLDATAKLPTIAGLGRKRVRHRVGSLLEDFGGKLLDRTFWKLSEQRGKVVVLLFSFTSCAPCKYMDPCLQKLAQQYHEELRILTIIQDKDLETSRAAVDNAPLSWPVVCDSEPGGLMDQWGIKSFPAVFIIDVDGRIASLNANANANALVEEVVSDLVEKKSQNQTVNGSRQ</sequence>
<dbReference type="PROSITE" id="PS51352">
    <property type="entry name" value="THIOREDOXIN_2"/>
    <property type="match status" value="1"/>
</dbReference>
<dbReference type="GO" id="GO:0016209">
    <property type="term" value="F:antioxidant activity"/>
    <property type="evidence" value="ECO:0007669"/>
    <property type="project" value="InterPro"/>
</dbReference>
<protein>
    <submittedName>
        <fullName evidence="2">Thiol-disulfide oxidoreductase</fullName>
    </submittedName>
</protein>
<dbReference type="InterPro" id="IPR000866">
    <property type="entry name" value="AhpC/TSA"/>
</dbReference>
<dbReference type="PANTHER" id="PTHR42852:SF13">
    <property type="entry name" value="PROTEIN DIPZ"/>
    <property type="match status" value="1"/>
</dbReference>
<dbReference type="CDD" id="cd02966">
    <property type="entry name" value="TlpA_like_family"/>
    <property type="match status" value="1"/>
</dbReference>
<dbReference type="InterPro" id="IPR013766">
    <property type="entry name" value="Thioredoxin_domain"/>
</dbReference>
<dbReference type="OrthoDB" id="272786at2"/>
<dbReference type="GO" id="GO:0016491">
    <property type="term" value="F:oxidoreductase activity"/>
    <property type="evidence" value="ECO:0007669"/>
    <property type="project" value="InterPro"/>
</dbReference>
<evidence type="ECO:0000313" key="3">
    <source>
        <dbReference type="Proteomes" id="UP000315010"/>
    </source>
</evidence>
<keyword evidence="3" id="KW-1185">Reference proteome</keyword>
<accession>A0A5C5YXR1</accession>
<comment type="caution">
    <text evidence="2">The sequence shown here is derived from an EMBL/GenBank/DDBJ whole genome shotgun (WGS) entry which is preliminary data.</text>
</comment>
<dbReference type="AlphaFoldDB" id="A0A5C5YXR1"/>
<reference evidence="2 3" key="1">
    <citation type="submission" date="2019-02" db="EMBL/GenBank/DDBJ databases">
        <title>Deep-cultivation of Planctomycetes and their phenomic and genomic characterization uncovers novel biology.</title>
        <authorList>
            <person name="Wiegand S."/>
            <person name="Jogler M."/>
            <person name="Boedeker C."/>
            <person name="Pinto D."/>
            <person name="Vollmers J."/>
            <person name="Rivas-Marin E."/>
            <person name="Kohn T."/>
            <person name="Peeters S.H."/>
            <person name="Heuer A."/>
            <person name="Rast P."/>
            <person name="Oberbeckmann S."/>
            <person name="Bunk B."/>
            <person name="Jeske O."/>
            <person name="Meyerdierks A."/>
            <person name="Storesund J.E."/>
            <person name="Kallscheuer N."/>
            <person name="Luecker S."/>
            <person name="Lage O.M."/>
            <person name="Pohl T."/>
            <person name="Merkel B.J."/>
            <person name="Hornburger P."/>
            <person name="Mueller R.-W."/>
            <person name="Bruemmer F."/>
            <person name="Labrenz M."/>
            <person name="Spormann A.M."/>
            <person name="Op Den Camp H."/>
            <person name="Overmann J."/>
            <person name="Amann R."/>
            <person name="Jetten M.S.M."/>
            <person name="Mascher T."/>
            <person name="Medema M.H."/>
            <person name="Devos D.P."/>
            <person name="Kaster A.-K."/>
            <person name="Ovreas L."/>
            <person name="Rohde M."/>
            <person name="Galperin M.Y."/>
            <person name="Jogler C."/>
        </authorList>
    </citation>
    <scope>NUCLEOTIDE SEQUENCE [LARGE SCALE GENOMIC DNA]</scope>
    <source>
        <strain evidence="2 3">CA13</strain>
    </source>
</reference>